<evidence type="ECO:0000313" key="3">
    <source>
        <dbReference type="Proteomes" id="UP000194236"/>
    </source>
</evidence>
<dbReference type="EMBL" id="MUJZ01051448">
    <property type="protein sequence ID" value="OTF73471.1"/>
    <property type="molecule type" value="Genomic_DNA"/>
</dbReference>
<name>A0A1Y3AY98_EURMA</name>
<comment type="caution">
    <text evidence="2">The sequence shown here is derived from an EMBL/GenBank/DDBJ whole genome shotgun (WGS) entry which is preliminary data.</text>
</comment>
<keyword evidence="1" id="KW-0175">Coiled coil</keyword>
<evidence type="ECO:0000256" key="1">
    <source>
        <dbReference type="SAM" id="Coils"/>
    </source>
</evidence>
<protein>
    <submittedName>
        <fullName evidence="2">Uncharacterized protein</fullName>
    </submittedName>
</protein>
<feature type="coiled-coil region" evidence="1">
    <location>
        <begin position="135"/>
        <end position="162"/>
    </location>
</feature>
<gene>
    <name evidence="2" type="ORF">BLA29_000298</name>
</gene>
<feature type="coiled-coil region" evidence="1">
    <location>
        <begin position="12"/>
        <end position="51"/>
    </location>
</feature>
<accession>A0A1Y3AY98</accession>
<sequence>MKQNNDNYQDEIDAMKAKWMEQELLIQQLESEQLEQELEQLIADGRHYADEMREIKMKLADCENEVGRRRDEIYKLMDKIDDQLNDGDDLLKFNDFHSMTERLKLSIQEKDDKIHNQQTDLTVMNDSLEHFDQTLQAKNQIVEELIERIKEANMEGLELQARVGLAVPLSHHRMDEEQQIIIPGLINDKHNDNQNTIKSPNRKIPVSLHELGNTVPTKRNPDGQILLVLVNVK</sequence>
<proteinExistence type="predicted"/>
<reference evidence="2 3" key="1">
    <citation type="submission" date="2017-03" db="EMBL/GenBank/DDBJ databases">
        <title>Genome Survey of Euroglyphus maynei.</title>
        <authorList>
            <person name="Arlian L.G."/>
            <person name="Morgan M.S."/>
            <person name="Rider S.D."/>
        </authorList>
    </citation>
    <scope>NUCLEOTIDE SEQUENCE [LARGE SCALE GENOMIC DNA]</scope>
    <source>
        <strain evidence="2">Arlian Lab</strain>
        <tissue evidence="2">Whole body</tissue>
    </source>
</reference>
<dbReference type="AlphaFoldDB" id="A0A1Y3AY98"/>
<organism evidence="2 3">
    <name type="scientific">Euroglyphus maynei</name>
    <name type="common">Mayne's house dust mite</name>
    <dbReference type="NCBI Taxonomy" id="6958"/>
    <lineage>
        <taxon>Eukaryota</taxon>
        <taxon>Metazoa</taxon>
        <taxon>Ecdysozoa</taxon>
        <taxon>Arthropoda</taxon>
        <taxon>Chelicerata</taxon>
        <taxon>Arachnida</taxon>
        <taxon>Acari</taxon>
        <taxon>Acariformes</taxon>
        <taxon>Sarcoptiformes</taxon>
        <taxon>Astigmata</taxon>
        <taxon>Psoroptidia</taxon>
        <taxon>Analgoidea</taxon>
        <taxon>Pyroglyphidae</taxon>
        <taxon>Pyroglyphinae</taxon>
        <taxon>Euroglyphus</taxon>
    </lineage>
</organism>
<keyword evidence="3" id="KW-1185">Reference proteome</keyword>
<dbReference type="Proteomes" id="UP000194236">
    <property type="component" value="Unassembled WGS sequence"/>
</dbReference>
<evidence type="ECO:0000313" key="2">
    <source>
        <dbReference type="EMBL" id="OTF73471.1"/>
    </source>
</evidence>